<feature type="compositionally biased region" description="Low complexity" evidence="1">
    <location>
        <begin position="261"/>
        <end position="271"/>
    </location>
</feature>
<dbReference type="EMBL" id="JAESVG020000003">
    <property type="protein sequence ID" value="KAG8629482.1"/>
    <property type="molecule type" value="Genomic_DNA"/>
</dbReference>
<feature type="region of interest" description="Disordered" evidence="1">
    <location>
        <begin position="365"/>
        <end position="448"/>
    </location>
</feature>
<dbReference type="GO" id="GO:0046872">
    <property type="term" value="F:metal ion binding"/>
    <property type="evidence" value="ECO:0007669"/>
    <property type="project" value="InterPro"/>
</dbReference>
<protein>
    <recommendedName>
        <fullName evidence="2">DDHD domain-containing protein</fullName>
    </recommendedName>
</protein>
<sequence>MPDSPTNPTASKSSTNSSLGVARGSASGPSGDDGDISSLGLQPQRGGDHRISHRRGLSLRSYPKDCPPLHVQWFFAVDVPKRKPKLLGGAPTENEETKVQPKKYAPFSKHDSKSIEAAFQQLMENDDNVDRGKPGQPGKPGQSGFNDDGDTGASRNKSSVGDENDAPSTKVPVNEDFLFDVDIEKRELEPAYWLGPVYEVRRGSWFHQEGSVQRPADENLAHQLEEGYLKLAPWKFPAQRSASQPRSSSKPDARPKSLIEAATPAASTPGSPRMPAADTDNDEAGKDNHIENRSRPLSDPFNRTHRLFGPYSNSVVTYQDATTAYILTDDFMSRMSSTVYGRFAGGSHFAGMKVTRGHVDTAKKVEVKDTKAESDKKDVKDEKEDKHLEVTAPDSADDQQPMSASILSPASEEKRRTLERHMSSLVSSTTAQHAAQQEEEVRKRDEREIQDDYKDTEGDEQNRPIEHLLLVTHGIGQRLGLRLETVNFVHDVNSLRKTLKSVYSNSPDLQALNAEVDSLPKNCRVQVLPINWRHKLDFPKTSLKHNKKELDLGDVFEEDEYPNLENITVEGVPAVRGLITDLALDILLYQSPIYRDHITKIVVEECNRIYGLFSQRNPGFKGRISLVGHSLGSALMWDILCQQAPESSLSRSSVSRQKGSYNVQLDFKVEDFYALGSPIGLFQMLQGRTIAARKSPTKTALLDEPNVDPFLDEPPTGRSGRTVEGVTASDMHVSAPKCKQVFNIFHPTDPISYRIEPLISPAMSTLKPQPLPYTKRGIFGANMGQGLSGIGTRVGQSVSGFWSSFSSGIASSLLNRSLGISADDESKMRAQASASKSSAPLGMSNANDAGSNTPPKGYKRPVSYGGDKTMTDLSQAVVRPGEDGEHPPTLIDTELETLYAGFQRRRKSVQSDGGRDLGQSAEWEEAERRARKLKQEELKVRALNSNGRVDYSIQEGAFDISLIAAVASHLSYWADEDVSHFIISQLLSRHRVLKRPNTS</sequence>
<feature type="compositionally biased region" description="Polar residues" evidence="1">
    <location>
        <begin position="398"/>
        <end position="408"/>
    </location>
</feature>
<name>A0A8K0L5B9_9PEZI</name>
<reference evidence="3" key="1">
    <citation type="submission" date="2021-07" db="EMBL/GenBank/DDBJ databases">
        <title>Elsinoe batatas strain:CRI-CJ2 Genome sequencing and assembly.</title>
        <authorList>
            <person name="Huang L."/>
        </authorList>
    </citation>
    <scope>NUCLEOTIDE SEQUENCE</scope>
    <source>
        <strain evidence="3">CRI-CJ2</strain>
    </source>
</reference>
<dbReference type="SMART" id="SM01127">
    <property type="entry name" value="DDHD"/>
    <property type="match status" value="1"/>
</dbReference>
<dbReference type="OrthoDB" id="431378at2759"/>
<feature type="compositionally biased region" description="Low complexity" evidence="1">
    <location>
        <begin position="24"/>
        <end position="40"/>
    </location>
</feature>
<evidence type="ECO:0000259" key="2">
    <source>
        <dbReference type="PROSITE" id="PS51043"/>
    </source>
</evidence>
<accession>A0A8K0L5B9</accession>
<feature type="compositionally biased region" description="Polar residues" evidence="1">
    <location>
        <begin position="832"/>
        <end position="854"/>
    </location>
</feature>
<dbReference type="GO" id="GO:0004620">
    <property type="term" value="F:phospholipase activity"/>
    <property type="evidence" value="ECO:0007669"/>
    <property type="project" value="TreeGrafter"/>
</dbReference>
<evidence type="ECO:0000313" key="4">
    <source>
        <dbReference type="Proteomes" id="UP000809789"/>
    </source>
</evidence>
<proteinExistence type="predicted"/>
<feature type="compositionally biased region" description="Basic and acidic residues" evidence="1">
    <location>
        <begin position="365"/>
        <end position="389"/>
    </location>
</feature>
<dbReference type="PANTHER" id="PTHR23509:SF10">
    <property type="entry name" value="LD21067P"/>
    <property type="match status" value="1"/>
</dbReference>
<gene>
    <name evidence="3" type="ORF">KVT40_003347</name>
</gene>
<feature type="compositionally biased region" description="Polar residues" evidence="1">
    <location>
        <begin position="1"/>
        <end position="19"/>
    </location>
</feature>
<organism evidence="3 4">
    <name type="scientific">Elsinoe batatas</name>
    <dbReference type="NCBI Taxonomy" id="2601811"/>
    <lineage>
        <taxon>Eukaryota</taxon>
        <taxon>Fungi</taxon>
        <taxon>Dikarya</taxon>
        <taxon>Ascomycota</taxon>
        <taxon>Pezizomycotina</taxon>
        <taxon>Dothideomycetes</taxon>
        <taxon>Dothideomycetidae</taxon>
        <taxon>Myriangiales</taxon>
        <taxon>Elsinoaceae</taxon>
        <taxon>Elsinoe</taxon>
    </lineage>
</organism>
<evidence type="ECO:0000313" key="3">
    <source>
        <dbReference type="EMBL" id="KAG8629482.1"/>
    </source>
</evidence>
<feature type="compositionally biased region" description="Basic and acidic residues" evidence="1">
    <location>
        <begin position="439"/>
        <end position="448"/>
    </location>
</feature>
<feature type="compositionally biased region" description="Basic and acidic residues" evidence="1">
    <location>
        <begin position="411"/>
        <end position="422"/>
    </location>
</feature>
<feature type="region of interest" description="Disordered" evidence="1">
    <location>
        <begin position="1"/>
        <end position="65"/>
    </location>
</feature>
<dbReference type="Pfam" id="PF23463">
    <property type="entry name" value="WWE_2"/>
    <property type="match status" value="1"/>
</dbReference>
<feature type="region of interest" description="Disordered" evidence="1">
    <location>
        <begin position="829"/>
        <end position="866"/>
    </location>
</feature>
<feature type="compositionally biased region" description="Basic and acidic residues" evidence="1">
    <location>
        <begin position="283"/>
        <end position="296"/>
    </location>
</feature>
<feature type="compositionally biased region" description="Polar residues" evidence="1">
    <location>
        <begin position="424"/>
        <end position="435"/>
    </location>
</feature>
<feature type="compositionally biased region" description="Low complexity" evidence="1">
    <location>
        <begin position="238"/>
        <end position="248"/>
    </location>
</feature>
<feature type="region of interest" description="Disordered" evidence="1">
    <location>
        <begin position="126"/>
        <end position="171"/>
    </location>
</feature>
<dbReference type="InterPro" id="IPR004177">
    <property type="entry name" value="DDHD_dom"/>
</dbReference>
<comment type="caution">
    <text evidence="3">The sequence shown here is derived from an EMBL/GenBank/DDBJ whole genome shotgun (WGS) entry which is preliminary data.</text>
</comment>
<dbReference type="Proteomes" id="UP000809789">
    <property type="component" value="Unassembled WGS sequence"/>
</dbReference>
<feature type="region of interest" description="Disordered" evidence="1">
    <location>
        <begin position="238"/>
        <end position="303"/>
    </location>
</feature>
<dbReference type="Pfam" id="PF23465">
    <property type="entry name" value="DUF7131"/>
    <property type="match status" value="1"/>
</dbReference>
<dbReference type="InterPro" id="IPR058055">
    <property type="entry name" value="PA-PLA1"/>
</dbReference>
<dbReference type="AlphaFoldDB" id="A0A8K0L5B9"/>
<feature type="domain" description="DDHD" evidence="2">
    <location>
        <begin position="665"/>
        <end position="988"/>
    </location>
</feature>
<evidence type="ECO:0000256" key="1">
    <source>
        <dbReference type="SAM" id="MobiDB-lite"/>
    </source>
</evidence>
<keyword evidence="4" id="KW-1185">Reference proteome</keyword>
<dbReference type="InterPro" id="IPR055555">
    <property type="entry name" value="PA-PLA1_DUF7131"/>
</dbReference>
<dbReference type="PANTHER" id="PTHR23509">
    <property type="entry name" value="PA-PL1 PHOSPHOLIPASE FAMILY"/>
    <property type="match status" value="1"/>
</dbReference>
<dbReference type="PROSITE" id="PS51043">
    <property type="entry name" value="DDHD"/>
    <property type="match status" value="1"/>
</dbReference>
<dbReference type="GO" id="GO:0005737">
    <property type="term" value="C:cytoplasm"/>
    <property type="evidence" value="ECO:0007669"/>
    <property type="project" value="TreeGrafter"/>
</dbReference>
<dbReference type="Pfam" id="PF02862">
    <property type="entry name" value="DDHD"/>
    <property type="match status" value="1"/>
</dbReference>
<dbReference type="InterPro" id="IPR057826">
    <property type="entry name" value="WWE_C20G8.02"/>
</dbReference>
<feature type="region of interest" description="Disordered" evidence="1">
    <location>
        <begin position="86"/>
        <end position="111"/>
    </location>
</feature>